<protein>
    <recommendedName>
        <fullName evidence="3">Outer membrane protein beta-barrel domain-containing protein</fullName>
    </recommendedName>
</protein>
<dbReference type="Proteomes" id="UP000282832">
    <property type="component" value="Unassembled WGS sequence"/>
</dbReference>
<reference evidence="1 2" key="1">
    <citation type="submission" date="2019-01" db="EMBL/GenBank/DDBJ databases">
        <authorList>
            <person name="Chen W.-M."/>
        </authorList>
    </citation>
    <scope>NUCLEOTIDE SEQUENCE [LARGE SCALE GENOMIC DNA]</scope>
    <source>
        <strain evidence="1 2">FSY-15</strain>
    </source>
</reference>
<dbReference type="OrthoDB" id="9790491at2"/>
<dbReference type="EMBL" id="SACY01000001">
    <property type="protein sequence ID" value="RVU26756.1"/>
    <property type="molecule type" value="Genomic_DNA"/>
</dbReference>
<name>A0A437PWW5_9BACT</name>
<evidence type="ECO:0008006" key="3">
    <source>
        <dbReference type="Google" id="ProtNLM"/>
    </source>
</evidence>
<accession>A0A437PWW5</accession>
<organism evidence="1 2">
    <name type="scientific">Sandaracinomonas limnophila</name>
    <dbReference type="NCBI Taxonomy" id="1862386"/>
    <lineage>
        <taxon>Bacteria</taxon>
        <taxon>Pseudomonadati</taxon>
        <taxon>Bacteroidota</taxon>
        <taxon>Cytophagia</taxon>
        <taxon>Cytophagales</taxon>
        <taxon>Flectobacillaceae</taxon>
        <taxon>Sandaracinomonas</taxon>
    </lineage>
</organism>
<dbReference type="InterPro" id="IPR011250">
    <property type="entry name" value="OMP/PagP_B-barrel"/>
</dbReference>
<comment type="caution">
    <text evidence="1">The sequence shown here is derived from an EMBL/GenBank/DDBJ whole genome shotgun (WGS) entry which is preliminary data.</text>
</comment>
<dbReference type="SUPFAM" id="SSF56925">
    <property type="entry name" value="OMPA-like"/>
    <property type="match status" value="1"/>
</dbReference>
<dbReference type="AlphaFoldDB" id="A0A437PWW5"/>
<keyword evidence="2" id="KW-1185">Reference proteome</keyword>
<gene>
    <name evidence="1" type="ORF">EOJ36_01805</name>
</gene>
<proteinExistence type="predicted"/>
<dbReference type="RefSeq" id="WP_127802308.1">
    <property type="nucleotide sequence ID" value="NZ_SACY01000001.1"/>
</dbReference>
<evidence type="ECO:0000313" key="1">
    <source>
        <dbReference type="EMBL" id="RVU26756.1"/>
    </source>
</evidence>
<evidence type="ECO:0000313" key="2">
    <source>
        <dbReference type="Proteomes" id="UP000282832"/>
    </source>
</evidence>
<sequence length="174" mass="19282">MLKKGIISCLIFLIPFLAQSQLKNWGSGLRVGEPGGFMIRKYLPNGLNAIEVSMGTYGGLWGTHRNYKAGTFQNIGLTISALYLWHHPTILNPNLHTYYGFGPQYTVRDYYSPNVQIADEVRKGLGGAVIGGIEYFPIDAPNLSFFAEIGFYSEISPNPFFTHPQGGIGTRVNF</sequence>